<dbReference type="SUPFAM" id="SSF56436">
    <property type="entry name" value="C-type lectin-like"/>
    <property type="match status" value="1"/>
</dbReference>
<evidence type="ECO:0000313" key="5">
    <source>
        <dbReference type="EMBL" id="SPS05893.1"/>
    </source>
</evidence>
<evidence type="ECO:0000259" key="3">
    <source>
        <dbReference type="Pfam" id="PF03781"/>
    </source>
</evidence>
<dbReference type="InterPro" id="IPR005532">
    <property type="entry name" value="SUMF_dom"/>
</dbReference>
<evidence type="ECO:0008006" key="6">
    <source>
        <dbReference type="Google" id="ProtNLM"/>
    </source>
</evidence>
<feature type="compositionally biased region" description="Basic and acidic residues" evidence="1">
    <location>
        <begin position="97"/>
        <end position="114"/>
    </location>
</feature>
<dbReference type="InterPro" id="IPR016187">
    <property type="entry name" value="CTDL_fold"/>
</dbReference>
<feature type="region of interest" description="Disordered" evidence="1">
    <location>
        <begin position="94"/>
        <end position="116"/>
    </location>
</feature>
<evidence type="ECO:0000256" key="1">
    <source>
        <dbReference type="SAM" id="MobiDB-lite"/>
    </source>
</evidence>
<feature type="chain" id="PRO_5016000844" description="Sulfatase-modifying factor enzyme domain-containing protein" evidence="2">
    <location>
        <begin position="22"/>
        <end position="320"/>
    </location>
</feature>
<proteinExistence type="predicted"/>
<protein>
    <recommendedName>
        <fullName evidence="6">Sulfatase-modifying factor enzyme domain-containing protein</fullName>
    </recommendedName>
</protein>
<accession>A0A2X0QUM6</accession>
<organism evidence="5">
    <name type="scientific">Candidatus Nitrotoga fabula</name>
    <dbReference type="NCBI Taxonomy" id="2182327"/>
    <lineage>
        <taxon>Bacteria</taxon>
        <taxon>Pseudomonadati</taxon>
        <taxon>Pseudomonadota</taxon>
        <taxon>Betaproteobacteria</taxon>
        <taxon>Nitrosomonadales</taxon>
        <taxon>Gallionellaceae</taxon>
        <taxon>Candidatus Nitrotoga</taxon>
    </lineage>
</organism>
<dbReference type="GO" id="GO:0120147">
    <property type="term" value="F:formylglycine-generating oxidase activity"/>
    <property type="evidence" value="ECO:0007669"/>
    <property type="project" value="TreeGrafter"/>
</dbReference>
<dbReference type="EMBL" id="LS423452">
    <property type="protein sequence ID" value="SPS05893.1"/>
    <property type="molecule type" value="Genomic_DNA"/>
</dbReference>
<dbReference type="InterPro" id="IPR013229">
    <property type="entry name" value="PEGA"/>
</dbReference>
<dbReference type="InterPro" id="IPR042095">
    <property type="entry name" value="SUMF_sf"/>
</dbReference>
<dbReference type="Pfam" id="PF08308">
    <property type="entry name" value="PEGA"/>
    <property type="match status" value="1"/>
</dbReference>
<reference evidence="5" key="1">
    <citation type="submission" date="2018-05" db="EMBL/GenBank/DDBJ databases">
        <authorList>
            <person name="Lanie J.A."/>
            <person name="Ng W.-L."/>
            <person name="Kazmierczak K.M."/>
            <person name="Andrzejewski T.M."/>
            <person name="Davidsen T.M."/>
            <person name="Wayne K.J."/>
            <person name="Tettelin H."/>
            <person name="Glass J.I."/>
            <person name="Rusch D."/>
            <person name="Podicherti R."/>
            <person name="Tsui H.-C.T."/>
            <person name="Winkler M.E."/>
        </authorList>
    </citation>
    <scope>NUCLEOTIDE SEQUENCE</scope>
    <source>
        <strain evidence="5">KNB</strain>
    </source>
</reference>
<dbReference type="Pfam" id="PF03781">
    <property type="entry name" value="FGE-sulfatase"/>
    <property type="match status" value="1"/>
</dbReference>
<sequence>MKSIYFLSILMLSAFTTNAYAVSSKLNVVCKGDDVGAEVSVNGKFKGECPLEIKVPMGKLKLKVQKNERIFEQEINVGNNTTKTVEANLITPVFHTPSKESQPEQSKSAKRDNKGNIVSNKPCSFCPEMVPIPGADFEIGKYTVTFEEWDACVADGGCNGYVPLDEEWGRGKQPVVNVSWNDIQYYLEWLSAKTGKTYRLPSEHEMEIATRAGTLTQYYWGDDLGFHNANCRGCGNRYEKKRNIPMPVGSFKPNPYGLYDMMGNVWQWTDGCREGDCSRLVLRGGSFEYEPEYMTLGYREGIEASERVNNLGFRVARTLP</sequence>
<dbReference type="AlphaFoldDB" id="A0A2X0QUM6"/>
<feature type="signal peptide" evidence="2">
    <location>
        <begin position="1"/>
        <end position="21"/>
    </location>
</feature>
<dbReference type="PANTHER" id="PTHR23150:SF35">
    <property type="entry name" value="BLL6746 PROTEIN"/>
    <property type="match status" value="1"/>
</dbReference>
<feature type="domain" description="Sulfatase-modifying factor enzyme-like" evidence="3">
    <location>
        <begin position="135"/>
        <end position="317"/>
    </location>
</feature>
<dbReference type="InterPro" id="IPR051043">
    <property type="entry name" value="Sulfatase_Mod_Factor_Kinase"/>
</dbReference>
<keyword evidence="2" id="KW-0732">Signal</keyword>
<name>A0A2X0QUM6_9PROT</name>
<dbReference type="Gene3D" id="3.90.1580.10">
    <property type="entry name" value="paralog of FGE (formylglycine-generating enzyme)"/>
    <property type="match status" value="1"/>
</dbReference>
<gene>
    <name evidence="5" type="ORF">NITFAB_1483</name>
</gene>
<evidence type="ECO:0000256" key="2">
    <source>
        <dbReference type="SAM" id="SignalP"/>
    </source>
</evidence>
<evidence type="ECO:0000259" key="4">
    <source>
        <dbReference type="Pfam" id="PF08308"/>
    </source>
</evidence>
<dbReference type="PANTHER" id="PTHR23150">
    <property type="entry name" value="SULFATASE MODIFYING FACTOR 1, 2"/>
    <property type="match status" value="1"/>
</dbReference>
<feature type="domain" description="PEGA" evidence="4">
    <location>
        <begin position="34"/>
        <end position="88"/>
    </location>
</feature>